<keyword evidence="1" id="KW-0472">Membrane</keyword>
<evidence type="ECO:0000256" key="1">
    <source>
        <dbReference type="SAM" id="Phobius"/>
    </source>
</evidence>
<name>A0A1F6D9N9_9BACT</name>
<dbReference type="Proteomes" id="UP000176377">
    <property type="component" value="Unassembled WGS sequence"/>
</dbReference>
<feature type="transmembrane region" description="Helical" evidence="1">
    <location>
        <begin position="6"/>
        <end position="23"/>
    </location>
</feature>
<proteinExistence type="predicted"/>
<gene>
    <name evidence="2" type="ORF">A2765_06540</name>
</gene>
<sequence length="163" mass="17393">MNNKGILIGIIVLLILGTGYWFYSDSQKQGEANKLAQAGSAQDTNSMQVGGEVAPGNDPAMNGTWKSKEDAKFTREFNADGTVTDRYEGDASATMTGTYMLVDASLETDIPVPAANLSGMKVIKTTWPDGTILYFGVQSLTATDLALINLSGRGNILTFTKVQ</sequence>
<dbReference type="EMBL" id="MFLA01000046">
    <property type="protein sequence ID" value="OGG57722.1"/>
    <property type="molecule type" value="Genomic_DNA"/>
</dbReference>
<accession>A0A1F6D9N9</accession>
<dbReference type="AlphaFoldDB" id="A0A1F6D9N9"/>
<reference evidence="2 3" key="1">
    <citation type="journal article" date="2016" name="Nat. Commun.">
        <title>Thousands of microbial genomes shed light on interconnected biogeochemical processes in an aquifer system.</title>
        <authorList>
            <person name="Anantharaman K."/>
            <person name="Brown C.T."/>
            <person name="Hug L.A."/>
            <person name="Sharon I."/>
            <person name="Castelle C.J."/>
            <person name="Probst A.J."/>
            <person name="Thomas B.C."/>
            <person name="Singh A."/>
            <person name="Wilkins M.J."/>
            <person name="Karaoz U."/>
            <person name="Brodie E.L."/>
            <person name="Williams K.H."/>
            <person name="Hubbard S.S."/>
            <person name="Banfield J.F."/>
        </authorList>
    </citation>
    <scope>NUCLEOTIDE SEQUENCE [LARGE SCALE GENOMIC DNA]</scope>
</reference>
<comment type="caution">
    <text evidence="2">The sequence shown here is derived from an EMBL/GenBank/DDBJ whole genome shotgun (WGS) entry which is preliminary data.</text>
</comment>
<protein>
    <submittedName>
        <fullName evidence="2">Uncharacterized protein</fullName>
    </submittedName>
</protein>
<evidence type="ECO:0000313" key="2">
    <source>
        <dbReference type="EMBL" id="OGG57722.1"/>
    </source>
</evidence>
<keyword evidence="1" id="KW-1133">Transmembrane helix</keyword>
<keyword evidence="1" id="KW-0812">Transmembrane</keyword>
<organism evidence="2 3">
    <name type="scientific">Candidatus Kaiserbacteria bacterium RIFCSPHIGHO2_01_FULL_56_24</name>
    <dbReference type="NCBI Taxonomy" id="1798487"/>
    <lineage>
        <taxon>Bacteria</taxon>
        <taxon>Candidatus Kaiseribacteriota</taxon>
    </lineage>
</organism>
<evidence type="ECO:0000313" key="3">
    <source>
        <dbReference type="Proteomes" id="UP000176377"/>
    </source>
</evidence>